<evidence type="ECO:0000313" key="2">
    <source>
        <dbReference type="EMBL" id="SDM79955.1"/>
    </source>
</evidence>
<dbReference type="OrthoDB" id="8617387at2"/>
<keyword evidence="3" id="KW-1185">Reference proteome</keyword>
<dbReference type="AlphaFoldDB" id="A0A1G9W7F4"/>
<dbReference type="Pfam" id="PF03417">
    <property type="entry name" value="AAT"/>
    <property type="match status" value="1"/>
</dbReference>
<protein>
    <submittedName>
        <fullName evidence="2">Predicted choloylglycine hydrolase</fullName>
    </submittedName>
</protein>
<feature type="domain" description="Peptidase C45 hydrolase" evidence="1">
    <location>
        <begin position="99"/>
        <end position="295"/>
    </location>
</feature>
<dbReference type="Gene3D" id="3.60.60.10">
    <property type="entry name" value="Penicillin V Acylase, Chain A"/>
    <property type="match status" value="1"/>
</dbReference>
<dbReference type="STRING" id="482461.SAMN05216244_3442"/>
<name>A0A1G9W7F4_9BACI</name>
<dbReference type="PANTHER" id="PTHR34180">
    <property type="entry name" value="PEPTIDASE C45"/>
    <property type="match status" value="1"/>
</dbReference>
<dbReference type="SUPFAM" id="SSF56235">
    <property type="entry name" value="N-terminal nucleophile aminohydrolases (Ntn hydrolases)"/>
    <property type="match status" value="1"/>
</dbReference>
<organism evidence="2 3">
    <name type="scientific">Sediminibacillus halophilus</name>
    <dbReference type="NCBI Taxonomy" id="482461"/>
    <lineage>
        <taxon>Bacteria</taxon>
        <taxon>Bacillati</taxon>
        <taxon>Bacillota</taxon>
        <taxon>Bacilli</taxon>
        <taxon>Bacillales</taxon>
        <taxon>Bacillaceae</taxon>
        <taxon>Sediminibacillus</taxon>
    </lineage>
</organism>
<sequence>MALMDASVEQYRGSAYRVGYLQGKKIDDSLISKVSLLENKHLQLDKVKQFFRQFAPHIMDEISGLADALGMKTEKAVALFGGYGVPEVQGMGCSSVVNSRFAVRNYDFSPDIYDQRFMLIQPKECYASVGHSLHVIGRHEGVNEKGLFVAFHFVSKDRAKEGLTASMGVRMVLDCCQSTKEAIKMLKQLPHSWNYNFSLGDKNGHTAVVEISPYGIKVRENESTLRCTNHYQHKDLVSQNKVDYTESNNRISYMKEKNMEELSGREVFDWFKSIDSPMFYRDYNNLFGTLHTFAYIYDTDLVLTSLLGGQTLEIDWKDWLEGSNVKASFLTGNLVQVGSQSVGGNHEG</sequence>
<dbReference type="PANTHER" id="PTHR34180:SF1">
    <property type="entry name" value="BETA-ALANYL-DOPAMINE_CARCININE HYDROLASE"/>
    <property type="match status" value="1"/>
</dbReference>
<dbReference type="EMBL" id="FNHF01000005">
    <property type="protein sequence ID" value="SDM79955.1"/>
    <property type="molecule type" value="Genomic_DNA"/>
</dbReference>
<evidence type="ECO:0000313" key="3">
    <source>
        <dbReference type="Proteomes" id="UP000182347"/>
    </source>
</evidence>
<accession>A0A1G9W7F4</accession>
<proteinExistence type="predicted"/>
<dbReference type="CDD" id="cd01935">
    <property type="entry name" value="Ntn_CGH_like"/>
    <property type="match status" value="1"/>
</dbReference>
<dbReference type="InterPro" id="IPR047801">
    <property type="entry name" value="Peptidase_C45"/>
</dbReference>
<reference evidence="3" key="1">
    <citation type="submission" date="2016-10" db="EMBL/GenBank/DDBJ databases">
        <authorList>
            <person name="Varghese N."/>
            <person name="Submissions S."/>
        </authorList>
    </citation>
    <scope>NUCLEOTIDE SEQUENCE [LARGE SCALE GENOMIC DNA]</scope>
    <source>
        <strain evidence="3">CGMCC 1.6199</strain>
    </source>
</reference>
<dbReference type="InterPro" id="IPR029055">
    <property type="entry name" value="Ntn_hydrolases_N"/>
</dbReference>
<dbReference type="InterPro" id="IPR005079">
    <property type="entry name" value="Peptidase_C45_hydrolase"/>
</dbReference>
<gene>
    <name evidence="2" type="ORF">SAMN05216244_3442</name>
</gene>
<dbReference type="InterPro" id="IPR047794">
    <property type="entry name" value="C45_proenzyme-like"/>
</dbReference>
<keyword evidence="2" id="KW-0378">Hydrolase</keyword>
<dbReference type="NCBIfam" id="NF040521">
    <property type="entry name" value="C45_proenzyme"/>
    <property type="match status" value="1"/>
</dbReference>
<dbReference type="Proteomes" id="UP000182347">
    <property type="component" value="Unassembled WGS sequence"/>
</dbReference>
<evidence type="ECO:0000259" key="1">
    <source>
        <dbReference type="Pfam" id="PF03417"/>
    </source>
</evidence>
<dbReference type="GO" id="GO:0016787">
    <property type="term" value="F:hydrolase activity"/>
    <property type="evidence" value="ECO:0007669"/>
    <property type="project" value="UniProtKB-KW"/>
</dbReference>
<dbReference type="RefSeq" id="WP_074600491.1">
    <property type="nucleotide sequence ID" value="NZ_FNHF01000005.1"/>
</dbReference>